<name>A0ACC1AC57_9ROSI</name>
<dbReference type="EMBL" id="CM047907">
    <property type="protein sequence ID" value="KAJ0084828.1"/>
    <property type="molecule type" value="Genomic_DNA"/>
</dbReference>
<evidence type="ECO:0000313" key="2">
    <source>
        <dbReference type="Proteomes" id="UP001164250"/>
    </source>
</evidence>
<gene>
    <name evidence="1" type="ORF">Patl1_30459</name>
</gene>
<keyword evidence="2" id="KW-1185">Reference proteome</keyword>
<reference evidence="2" key="1">
    <citation type="journal article" date="2023" name="G3 (Bethesda)">
        <title>Genome assembly and association tests identify interacting loci associated with vigor, precocity, and sex in interspecific pistachio rootstocks.</title>
        <authorList>
            <person name="Palmer W."/>
            <person name="Jacygrad E."/>
            <person name="Sagayaradj S."/>
            <person name="Cavanaugh K."/>
            <person name="Han R."/>
            <person name="Bertier L."/>
            <person name="Beede B."/>
            <person name="Kafkas S."/>
            <person name="Golino D."/>
            <person name="Preece J."/>
            <person name="Michelmore R."/>
        </authorList>
    </citation>
    <scope>NUCLEOTIDE SEQUENCE [LARGE SCALE GENOMIC DNA]</scope>
</reference>
<protein>
    <submittedName>
        <fullName evidence="1">Uncharacterized protein</fullName>
    </submittedName>
</protein>
<comment type="caution">
    <text evidence="1">The sequence shown here is derived from an EMBL/GenBank/DDBJ whole genome shotgun (WGS) entry which is preliminary data.</text>
</comment>
<evidence type="ECO:0000313" key="1">
    <source>
        <dbReference type="EMBL" id="KAJ0084828.1"/>
    </source>
</evidence>
<organism evidence="1 2">
    <name type="scientific">Pistacia atlantica</name>
    <dbReference type="NCBI Taxonomy" id="434234"/>
    <lineage>
        <taxon>Eukaryota</taxon>
        <taxon>Viridiplantae</taxon>
        <taxon>Streptophyta</taxon>
        <taxon>Embryophyta</taxon>
        <taxon>Tracheophyta</taxon>
        <taxon>Spermatophyta</taxon>
        <taxon>Magnoliopsida</taxon>
        <taxon>eudicotyledons</taxon>
        <taxon>Gunneridae</taxon>
        <taxon>Pentapetalae</taxon>
        <taxon>rosids</taxon>
        <taxon>malvids</taxon>
        <taxon>Sapindales</taxon>
        <taxon>Anacardiaceae</taxon>
        <taxon>Pistacia</taxon>
    </lineage>
</organism>
<sequence>MLEPMVEITHLSELQNGNVQVVAKRHHFKASLNTNKHIKIRISNNYTSVSCSVSCW</sequence>
<dbReference type="Proteomes" id="UP001164250">
    <property type="component" value="Chromosome 11"/>
</dbReference>
<accession>A0ACC1AC57</accession>
<proteinExistence type="predicted"/>